<dbReference type="GO" id="GO:0005576">
    <property type="term" value="C:extracellular region"/>
    <property type="evidence" value="ECO:0007669"/>
    <property type="project" value="UniProtKB-SubCell"/>
</dbReference>
<evidence type="ECO:0000256" key="5">
    <source>
        <dbReference type="ARBA" id="ARBA00023180"/>
    </source>
</evidence>
<comment type="similarity">
    <text evidence="2">Belongs to the GILT family.</text>
</comment>
<dbReference type="GO" id="GO:0016671">
    <property type="term" value="F:oxidoreductase activity, acting on a sulfur group of donors, disulfide as acceptor"/>
    <property type="evidence" value="ECO:0007669"/>
    <property type="project" value="InterPro"/>
</dbReference>
<dbReference type="PROSITE" id="PS51257">
    <property type="entry name" value="PROKAR_LIPOPROTEIN"/>
    <property type="match status" value="1"/>
</dbReference>
<protein>
    <submittedName>
        <fullName evidence="7">Uncharacterized protein</fullName>
    </submittedName>
</protein>
<dbReference type="Gene3D" id="3.40.30.10">
    <property type="entry name" value="Glutaredoxin"/>
    <property type="match status" value="1"/>
</dbReference>
<gene>
    <name evidence="7" type="ORF">BQ4739_LOCUS6228</name>
</gene>
<evidence type="ECO:0000256" key="3">
    <source>
        <dbReference type="ARBA" id="ARBA00022525"/>
    </source>
</evidence>
<sequence>MSKPAAVVILLFLGFGCCSVAGNNFTRVNVDFFVMSKCPDAVYVETLLDPVLQELKGILALNMRMVPGEKKTDGSYACKHGSTECAGNIQDLCVQQYTRVPQRYNWLYKFVMCCNSMDMYYIGDVETATTCLKEAKIPDVAATKIMACIADPGKDEMLQKDLRNTAALGVQKSCTIKVEGKYICLRDGGQWKDCPGGTNPEDFKAIFCAAFAAKNNGRMPRVCQVPRRTPLTAP</sequence>
<dbReference type="PANTHER" id="PTHR13234:SF8">
    <property type="entry name" value="GAMMA-INTERFERON-INDUCIBLE LYSOSOMAL THIOL REDUCTASE"/>
    <property type="match status" value="1"/>
</dbReference>
<organism evidence="7 8">
    <name type="scientific">Tetradesmus obliquus</name>
    <name type="common">Green alga</name>
    <name type="synonym">Acutodesmus obliquus</name>
    <dbReference type="NCBI Taxonomy" id="3088"/>
    <lineage>
        <taxon>Eukaryota</taxon>
        <taxon>Viridiplantae</taxon>
        <taxon>Chlorophyta</taxon>
        <taxon>core chlorophytes</taxon>
        <taxon>Chlorophyceae</taxon>
        <taxon>CS clade</taxon>
        <taxon>Sphaeropleales</taxon>
        <taxon>Scenedesmaceae</taxon>
        <taxon>Tetradesmus</taxon>
    </lineage>
</organism>
<evidence type="ECO:0000256" key="2">
    <source>
        <dbReference type="ARBA" id="ARBA00005679"/>
    </source>
</evidence>
<name>A0A383VKP9_TETOB</name>
<feature type="signal peptide" evidence="6">
    <location>
        <begin position="1"/>
        <end position="22"/>
    </location>
</feature>
<keyword evidence="4 6" id="KW-0732">Signal</keyword>
<dbReference type="PANTHER" id="PTHR13234">
    <property type="entry name" value="GAMMA-INTERFERON INDUCIBLE LYSOSOMAL THIOL REDUCTASE GILT"/>
    <property type="match status" value="1"/>
</dbReference>
<dbReference type="STRING" id="3088.A0A383VKP9"/>
<accession>A0A383VKP9</accession>
<evidence type="ECO:0000256" key="4">
    <source>
        <dbReference type="ARBA" id="ARBA00022729"/>
    </source>
</evidence>
<evidence type="ECO:0000256" key="6">
    <source>
        <dbReference type="SAM" id="SignalP"/>
    </source>
</evidence>
<keyword evidence="5" id="KW-0325">Glycoprotein</keyword>
<dbReference type="AlphaFoldDB" id="A0A383VKP9"/>
<dbReference type="Pfam" id="PF03227">
    <property type="entry name" value="GILT"/>
    <property type="match status" value="1"/>
</dbReference>
<dbReference type="EMBL" id="FNXT01000662">
    <property type="protein sequence ID" value="SZX65761.1"/>
    <property type="molecule type" value="Genomic_DNA"/>
</dbReference>
<keyword evidence="8" id="KW-1185">Reference proteome</keyword>
<evidence type="ECO:0000256" key="1">
    <source>
        <dbReference type="ARBA" id="ARBA00004613"/>
    </source>
</evidence>
<feature type="chain" id="PRO_5016913478" evidence="6">
    <location>
        <begin position="23"/>
        <end position="234"/>
    </location>
</feature>
<evidence type="ECO:0000313" key="8">
    <source>
        <dbReference type="Proteomes" id="UP000256970"/>
    </source>
</evidence>
<comment type="subcellular location">
    <subcellularLocation>
        <location evidence="1">Secreted</location>
    </subcellularLocation>
</comment>
<keyword evidence="3" id="KW-0964">Secreted</keyword>
<reference evidence="7 8" key="1">
    <citation type="submission" date="2016-10" db="EMBL/GenBank/DDBJ databases">
        <authorList>
            <person name="Cai Z."/>
        </authorList>
    </citation>
    <scope>NUCLEOTIDE SEQUENCE [LARGE SCALE GENOMIC DNA]</scope>
</reference>
<proteinExistence type="inferred from homology"/>
<evidence type="ECO:0000313" key="7">
    <source>
        <dbReference type="EMBL" id="SZX65761.1"/>
    </source>
</evidence>
<dbReference type="InterPro" id="IPR004911">
    <property type="entry name" value="Interferon-induced_GILT"/>
</dbReference>
<dbReference type="Proteomes" id="UP000256970">
    <property type="component" value="Unassembled WGS sequence"/>
</dbReference>